<dbReference type="OrthoDB" id="2018313at2759"/>
<evidence type="ECO:0000256" key="2">
    <source>
        <dbReference type="ARBA" id="ARBA00022737"/>
    </source>
</evidence>
<gene>
    <name evidence="5" type="ORF">EZV62_007256</name>
</gene>
<dbReference type="AlphaFoldDB" id="A0A5C7IA76"/>
<dbReference type="InterPro" id="IPR050715">
    <property type="entry name" value="LRR-SigEffector_domain"/>
</dbReference>
<dbReference type="Pfam" id="PF13855">
    <property type="entry name" value="LRR_8"/>
    <property type="match status" value="1"/>
</dbReference>
<evidence type="ECO:0000313" key="5">
    <source>
        <dbReference type="EMBL" id="TXG65981.1"/>
    </source>
</evidence>
<dbReference type="InterPro" id="IPR045344">
    <property type="entry name" value="C-JID"/>
</dbReference>
<evidence type="ECO:0008006" key="7">
    <source>
        <dbReference type="Google" id="ProtNLM"/>
    </source>
</evidence>
<keyword evidence="1" id="KW-0433">Leucine-rich repeat</keyword>
<dbReference type="InterPro" id="IPR055414">
    <property type="entry name" value="LRR_R13L4/SHOC2-like"/>
</dbReference>
<accession>A0A5C7IA76</accession>
<evidence type="ECO:0000259" key="3">
    <source>
        <dbReference type="Pfam" id="PF20160"/>
    </source>
</evidence>
<dbReference type="Pfam" id="PF20160">
    <property type="entry name" value="C-JID"/>
    <property type="match status" value="1"/>
</dbReference>
<dbReference type="PROSITE" id="PS51450">
    <property type="entry name" value="LRR"/>
    <property type="match status" value="1"/>
</dbReference>
<dbReference type="EMBL" id="VAHF01000003">
    <property type="protein sequence ID" value="TXG65981.1"/>
    <property type="molecule type" value="Genomic_DNA"/>
</dbReference>
<organism evidence="5 6">
    <name type="scientific">Acer yangbiense</name>
    <dbReference type="NCBI Taxonomy" id="1000413"/>
    <lineage>
        <taxon>Eukaryota</taxon>
        <taxon>Viridiplantae</taxon>
        <taxon>Streptophyta</taxon>
        <taxon>Embryophyta</taxon>
        <taxon>Tracheophyta</taxon>
        <taxon>Spermatophyta</taxon>
        <taxon>Magnoliopsida</taxon>
        <taxon>eudicotyledons</taxon>
        <taxon>Gunneridae</taxon>
        <taxon>Pentapetalae</taxon>
        <taxon>rosids</taxon>
        <taxon>malvids</taxon>
        <taxon>Sapindales</taxon>
        <taxon>Sapindaceae</taxon>
        <taxon>Hippocastanoideae</taxon>
        <taxon>Acereae</taxon>
        <taxon>Acer</taxon>
    </lineage>
</organism>
<sequence length="716" mass="82202">MYNLRLLKFYDSTHSKFNGRSRKLLHSTYPAYYPPHSKFNGRLLKLHDSTYPAYYPPHSKFLLKLHDSTYPPYSKINRLLKHHVSTYSKVNFSEVPSVLSNKLRSLIWHGYPLQALPSNFNPNNLLELDLRGSNLERLWEDCMHVPKLRWLKLSGCRRVTKIPDLSKSLLLEKINLENCSSLLDFPQLAQHLKNLRYLYRSGCNSLRSFPSDIHFESLESLDLSNCNNLKKFPQISGNNIARLDLSGTAIKELHRSIGHLNGLKELFLRRCENLEMLPSGICNLTSLQHLDLSGCSRLEMLPKNLGNLKSLKYLLANRAAIKELPHSIAHLNGLNILFLRSCKNLETLPSGICNLTSLRHLELSDCSRLEILLENLGNLKSLEYLSADRIAICQLPYSMKGLRFTHSSGLDLWYSRWCSLTRLFLSDCNLNFIPKDIGCLSSLIELDLSLNNFDGLPQSMMDLWNLEFLHLDNCKQLQSIPNELFFARMLTKPKSTKFIFTNCMNLEETAVGNTLARLMKYLHWGYTNFIFCYPGSEVPKWFTNTTEGSSIKFQKNFDRNLKGFAVCAVIAFEKYLFNGDTQHKLGVHFDGTCSDGDRSSPIDIMSATAYVASRNRTLIDSDHVAFGYSDASFLRLLGRRFKNYSFEFRLSEGSPNCRLKSCGVCPIYYKDYGTSGSRFDEAGTGGSRFDEEEIEQVEPYPKRLKHMIHHCWTYVH</sequence>
<dbReference type="Pfam" id="PF00560">
    <property type="entry name" value="LRR_1"/>
    <property type="match status" value="1"/>
</dbReference>
<comment type="caution">
    <text evidence="5">The sequence shown here is derived from an EMBL/GenBank/DDBJ whole genome shotgun (WGS) entry which is preliminary data.</text>
</comment>
<evidence type="ECO:0000259" key="4">
    <source>
        <dbReference type="Pfam" id="PF23598"/>
    </source>
</evidence>
<evidence type="ECO:0000256" key="1">
    <source>
        <dbReference type="ARBA" id="ARBA00022614"/>
    </source>
</evidence>
<feature type="domain" description="C-JID" evidence="3">
    <location>
        <begin position="534"/>
        <end position="671"/>
    </location>
</feature>
<dbReference type="InterPro" id="IPR032675">
    <property type="entry name" value="LRR_dom_sf"/>
</dbReference>
<name>A0A5C7IA76_9ROSI</name>
<dbReference type="SUPFAM" id="SSF52058">
    <property type="entry name" value="L domain-like"/>
    <property type="match status" value="2"/>
</dbReference>
<keyword evidence="2" id="KW-0677">Repeat</keyword>
<dbReference type="PANTHER" id="PTHR45752:SF195">
    <property type="entry name" value="LEUCINE-RICH REPEAT (LRR) FAMILY PROTEIN-RELATED"/>
    <property type="match status" value="1"/>
</dbReference>
<proteinExistence type="predicted"/>
<dbReference type="Gene3D" id="3.80.10.10">
    <property type="entry name" value="Ribonuclease Inhibitor"/>
    <property type="match status" value="3"/>
</dbReference>
<dbReference type="Proteomes" id="UP000323000">
    <property type="component" value="Chromosome 3"/>
</dbReference>
<feature type="domain" description="Disease resistance R13L4/SHOC-2-like LRR" evidence="4">
    <location>
        <begin position="290"/>
        <end position="390"/>
    </location>
</feature>
<dbReference type="PANTHER" id="PTHR45752">
    <property type="entry name" value="LEUCINE-RICH REPEAT-CONTAINING"/>
    <property type="match status" value="1"/>
</dbReference>
<dbReference type="InterPro" id="IPR001611">
    <property type="entry name" value="Leu-rich_rpt"/>
</dbReference>
<reference evidence="6" key="1">
    <citation type="journal article" date="2019" name="Gigascience">
        <title>De novo genome assembly of the endangered Acer yangbiense, a plant species with extremely small populations endemic to Yunnan Province, China.</title>
        <authorList>
            <person name="Yang J."/>
            <person name="Wariss H.M."/>
            <person name="Tao L."/>
            <person name="Zhang R."/>
            <person name="Yun Q."/>
            <person name="Hollingsworth P."/>
            <person name="Dao Z."/>
            <person name="Luo G."/>
            <person name="Guo H."/>
            <person name="Ma Y."/>
            <person name="Sun W."/>
        </authorList>
    </citation>
    <scope>NUCLEOTIDE SEQUENCE [LARGE SCALE GENOMIC DNA]</scope>
    <source>
        <strain evidence="6">cv. Malutang</strain>
    </source>
</reference>
<protein>
    <recommendedName>
        <fullName evidence="7">Piwi domain-containing protein</fullName>
    </recommendedName>
</protein>
<dbReference type="Pfam" id="PF23598">
    <property type="entry name" value="LRR_14"/>
    <property type="match status" value="1"/>
</dbReference>
<keyword evidence="6" id="KW-1185">Reference proteome</keyword>
<evidence type="ECO:0000313" key="6">
    <source>
        <dbReference type="Proteomes" id="UP000323000"/>
    </source>
</evidence>